<gene>
    <name evidence="2" type="ORF">Bca52824_024783</name>
</gene>
<keyword evidence="1" id="KW-0611">Plant defense</keyword>
<dbReference type="GO" id="GO:0006952">
    <property type="term" value="P:defense response"/>
    <property type="evidence" value="ECO:0007669"/>
    <property type="project" value="UniProtKB-KW"/>
</dbReference>
<keyword evidence="3" id="KW-1185">Reference proteome</keyword>
<organism evidence="2 3">
    <name type="scientific">Brassica carinata</name>
    <name type="common">Ethiopian mustard</name>
    <name type="synonym">Abyssinian cabbage</name>
    <dbReference type="NCBI Taxonomy" id="52824"/>
    <lineage>
        <taxon>Eukaryota</taxon>
        <taxon>Viridiplantae</taxon>
        <taxon>Streptophyta</taxon>
        <taxon>Embryophyta</taxon>
        <taxon>Tracheophyta</taxon>
        <taxon>Spermatophyta</taxon>
        <taxon>Magnoliopsida</taxon>
        <taxon>eudicotyledons</taxon>
        <taxon>Gunneridae</taxon>
        <taxon>Pentapetalae</taxon>
        <taxon>rosids</taxon>
        <taxon>malvids</taxon>
        <taxon>Brassicales</taxon>
        <taxon>Brassicaceae</taxon>
        <taxon>Brassiceae</taxon>
        <taxon>Brassica</taxon>
    </lineage>
</organism>
<comment type="caution">
    <text evidence="2">The sequence shown here is derived from an EMBL/GenBank/DDBJ whole genome shotgun (WGS) entry which is preliminary data.</text>
</comment>
<name>A0A8X7VL12_BRACI</name>
<dbReference type="AlphaFoldDB" id="A0A8X7VL12"/>
<reference evidence="2 3" key="1">
    <citation type="submission" date="2020-02" db="EMBL/GenBank/DDBJ databases">
        <authorList>
            <person name="Ma Q."/>
            <person name="Huang Y."/>
            <person name="Song X."/>
            <person name="Pei D."/>
        </authorList>
    </citation>
    <scope>NUCLEOTIDE SEQUENCE [LARGE SCALE GENOMIC DNA]</scope>
    <source>
        <strain evidence="2">Sxm20200214</strain>
        <tissue evidence="2">Leaf</tissue>
    </source>
</reference>
<dbReference type="EMBL" id="JAAMPC010000005">
    <property type="protein sequence ID" value="KAG2313226.1"/>
    <property type="molecule type" value="Genomic_DNA"/>
</dbReference>
<dbReference type="Gene3D" id="3.80.10.10">
    <property type="entry name" value="Ribonuclease Inhibitor"/>
    <property type="match status" value="1"/>
</dbReference>
<proteinExistence type="predicted"/>
<dbReference type="Proteomes" id="UP000886595">
    <property type="component" value="Unassembled WGS sequence"/>
</dbReference>
<sequence>MFQKPPPLFYRTTKKVEQKKHQAKSEFHGLNAIEMIRFYYKSDGASFICHSLYMFPCLKELNLINLNIKVIPDDVCSLQSLEKLDWSGNDFESLPETMNQLARLKHVSLCDCRRLKALPELVQLETITLSGCMSLQSFLETSLVEPGLCRYQWLELWVDGCKNIHLISDQLRHLTKLSYLDLSSHEFETLPSSISELSSLETLCINKCKKLKSVEGVPSSLKYLYAHGCESLETVFLPSDHSIKHLDPSHCFCLNKDERLITQFLNEGQNEEESLRFACFPGTEVPSYFGNVEARESITIGLPSVWPSQKLMKQEAKCTTTFFIATNKYYTILVQQQGQQHITSKNDPQLIQMVDKNVRNRLSSIREHSAYVGGLALWFATR</sequence>
<evidence type="ECO:0000313" key="2">
    <source>
        <dbReference type="EMBL" id="KAG2313226.1"/>
    </source>
</evidence>
<evidence type="ECO:0000256" key="1">
    <source>
        <dbReference type="ARBA" id="ARBA00022821"/>
    </source>
</evidence>
<dbReference type="PANTHER" id="PTHR36766:SF40">
    <property type="entry name" value="DISEASE RESISTANCE PROTEIN RGA3"/>
    <property type="match status" value="1"/>
</dbReference>
<protein>
    <recommendedName>
        <fullName evidence="4">Disease resistance protein</fullName>
    </recommendedName>
</protein>
<evidence type="ECO:0008006" key="4">
    <source>
        <dbReference type="Google" id="ProtNLM"/>
    </source>
</evidence>
<dbReference type="InterPro" id="IPR032675">
    <property type="entry name" value="LRR_dom_sf"/>
</dbReference>
<dbReference type="PANTHER" id="PTHR36766">
    <property type="entry name" value="PLANT BROAD-SPECTRUM MILDEW RESISTANCE PROTEIN RPW8"/>
    <property type="match status" value="1"/>
</dbReference>
<dbReference type="SUPFAM" id="SSF52047">
    <property type="entry name" value="RNI-like"/>
    <property type="match status" value="1"/>
</dbReference>
<evidence type="ECO:0000313" key="3">
    <source>
        <dbReference type="Proteomes" id="UP000886595"/>
    </source>
</evidence>
<accession>A0A8X7VL12</accession>
<dbReference type="OrthoDB" id="1160062at2759"/>